<comment type="similarity">
    <text evidence="3">Belongs to the pectinesterase family.</text>
</comment>
<evidence type="ECO:0000256" key="11">
    <source>
        <dbReference type="PROSITE-ProRule" id="PRU10040"/>
    </source>
</evidence>
<evidence type="ECO:0000256" key="1">
    <source>
        <dbReference type="ARBA" id="ARBA00004191"/>
    </source>
</evidence>
<dbReference type="PANTHER" id="PTHR31321">
    <property type="entry name" value="ACYL-COA THIOESTER HYDROLASE YBHC-RELATED"/>
    <property type="match status" value="1"/>
</dbReference>
<dbReference type="Gene3D" id="2.160.20.10">
    <property type="entry name" value="Single-stranded right-handed beta-helix, Pectin lyase-like"/>
    <property type="match status" value="1"/>
</dbReference>
<dbReference type="PROSITE" id="PS00503">
    <property type="entry name" value="PECTINESTERASE_2"/>
    <property type="match status" value="1"/>
</dbReference>
<dbReference type="InterPro" id="IPR033131">
    <property type="entry name" value="Pectinesterase_Asp_AS"/>
</dbReference>
<proteinExistence type="inferred from homology"/>
<sequence length="345" mass="38995">MSFHWCYFTCLFLLVGLGVELSNAQIHRRGTMDVSLPYKKIGYSTKKITVDPKGHHGCFSTIQSAIDSIPSNNRYWTSINIKEGIYREKLKIPYDKPYIIIQGAGMSKTIVEWNDHATTLQSPTFFTMADNIVVRFISFRNSYNNPRNSNPWAPAVAAMVSGDKTYFYNVGFFGFQDTLWDDQGRHYYKNCLIQGAVDFIFGAGQSIYEECSISVIASALGQGIAGFITAQGRTGENDANGFVFKNCNVYGDGTTYLGRPWRAYARVLFYNTNMSDIVVPTGWAPWYFADHENYIQFAEYGNIGAGSKTNKRVKWLKKLDWTTVNIMASDSFVDNEGWLKIASEI</sequence>
<evidence type="ECO:0000256" key="3">
    <source>
        <dbReference type="ARBA" id="ARBA00008891"/>
    </source>
</evidence>
<dbReference type="FunFam" id="2.160.20.10:FF:000013">
    <property type="entry name" value="Pectinesterase"/>
    <property type="match status" value="1"/>
</dbReference>
<comment type="pathway">
    <text evidence="2 12">Glycan metabolism; pectin degradation; 2-dehydro-3-deoxy-D-gluconate from pectin: step 1/5.</text>
</comment>
<evidence type="ECO:0000256" key="4">
    <source>
        <dbReference type="ARBA" id="ARBA00013229"/>
    </source>
</evidence>
<organism evidence="14">
    <name type="scientific">Medicago truncatula</name>
    <name type="common">Barrel medic</name>
    <name type="synonym">Medicago tribuloides</name>
    <dbReference type="NCBI Taxonomy" id="3880"/>
    <lineage>
        <taxon>Eukaryota</taxon>
        <taxon>Viridiplantae</taxon>
        <taxon>Streptophyta</taxon>
        <taxon>Embryophyta</taxon>
        <taxon>Tracheophyta</taxon>
        <taxon>Spermatophyta</taxon>
        <taxon>Magnoliopsida</taxon>
        <taxon>eudicotyledons</taxon>
        <taxon>Gunneridae</taxon>
        <taxon>Pentapetalae</taxon>
        <taxon>rosids</taxon>
        <taxon>fabids</taxon>
        <taxon>Fabales</taxon>
        <taxon>Fabaceae</taxon>
        <taxon>Papilionoideae</taxon>
        <taxon>50 kb inversion clade</taxon>
        <taxon>NPAAA clade</taxon>
        <taxon>Hologalegina</taxon>
        <taxon>IRL clade</taxon>
        <taxon>Trifolieae</taxon>
        <taxon>Medicago</taxon>
    </lineage>
</organism>
<evidence type="ECO:0000256" key="10">
    <source>
        <dbReference type="ARBA" id="ARBA00057335"/>
    </source>
</evidence>
<keyword evidence="5" id="KW-0134">Cell wall</keyword>
<comment type="subcellular location">
    <subcellularLocation>
        <location evidence="1">Secreted</location>
        <location evidence="1">Cell wall</location>
    </subcellularLocation>
</comment>
<evidence type="ECO:0000256" key="2">
    <source>
        <dbReference type="ARBA" id="ARBA00005184"/>
    </source>
</evidence>
<name>A0A396JLM9_MEDTR</name>
<evidence type="ECO:0000256" key="7">
    <source>
        <dbReference type="ARBA" id="ARBA00023085"/>
    </source>
</evidence>
<feature type="signal peptide" evidence="12">
    <location>
        <begin position="1"/>
        <end position="24"/>
    </location>
</feature>
<comment type="catalytic activity">
    <reaction evidence="9 12">
        <text>[(1-&gt;4)-alpha-D-galacturonosyl methyl ester](n) + n H2O = [(1-&gt;4)-alpha-D-galacturonosyl](n) + n methanol + n H(+)</text>
        <dbReference type="Rhea" id="RHEA:22380"/>
        <dbReference type="Rhea" id="RHEA-COMP:14570"/>
        <dbReference type="Rhea" id="RHEA-COMP:14573"/>
        <dbReference type="ChEBI" id="CHEBI:15377"/>
        <dbReference type="ChEBI" id="CHEBI:15378"/>
        <dbReference type="ChEBI" id="CHEBI:17790"/>
        <dbReference type="ChEBI" id="CHEBI:140522"/>
        <dbReference type="ChEBI" id="CHEBI:140523"/>
        <dbReference type="EC" id="3.1.1.11"/>
    </reaction>
</comment>
<dbReference type="InterPro" id="IPR012334">
    <property type="entry name" value="Pectin_lyas_fold"/>
</dbReference>
<evidence type="ECO:0000256" key="12">
    <source>
        <dbReference type="RuleBase" id="RU000589"/>
    </source>
</evidence>
<dbReference type="AlphaFoldDB" id="A0A396JLM9"/>
<evidence type="ECO:0000256" key="6">
    <source>
        <dbReference type="ARBA" id="ARBA00022801"/>
    </source>
</evidence>
<dbReference type="EMBL" id="PSQE01000001">
    <property type="protein sequence ID" value="RHN78094.1"/>
    <property type="molecule type" value="Genomic_DNA"/>
</dbReference>
<dbReference type="EC" id="3.1.1.11" evidence="4 12"/>
<dbReference type="SUPFAM" id="SSF51126">
    <property type="entry name" value="Pectin lyase-like"/>
    <property type="match status" value="1"/>
</dbReference>
<protein>
    <recommendedName>
        <fullName evidence="4 12">Pectinesterase</fullName>
        <ecNumber evidence="4 12">3.1.1.11</ecNumber>
    </recommendedName>
</protein>
<dbReference type="UniPathway" id="UPA00545">
    <property type="reaction ID" value="UER00823"/>
</dbReference>
<keyword evidence="8" id="KW-0325">Glycoprotein</keyword>
<evidence type="ECO:0000256" key="8">
    <source>
        <dbReference type="ARBA" id="ARBA00023180"/>
    </source>
</evidence>
<feature type="active site" evidence="11">
    <location>
        <position position="198"/>
    </location>
</feature>
<evidence type="ECO:0000313" key="14">
    <source>
        <dbReference type="EMBL" id="RHN78094.1"/>
    </source>
</evidence>
<comment type="function">
    <text evidence="10">Acts in the modification of cell walls via demethylesterification of cell wall pectin.</text>
</comment>
<dbReference type="InterPro" id="IPR000070">
    <property type="entry name" value="Pectinesterase_cat"/>
</dbReference>
<dbReference type="Gramene" id="rna1609">
    <property type="protein sequence ID" value="RHN78094.1"/>
    <property type="gene ID" value="gene1609"/>
</dbReference>
<feature type="domain" description="Pectinesterase catalytic" evidence="13">
    <location>
        <begin position="55"/>
        <end position="317"/>
    </location>
</feature>
<dbReference type="InterPro" id="IPR011050">
    <property type="entry name" value="Pectin_lyase_fold/virulence"/>
</dbReference>
<dbReference type="GO" id="GO:0030599">
    <property type="term" value="F:pectinesterase activity"/>
    <property type="evidence" value="ECO:0007669"/>
    <property type="project" value="UniProtKB-UniRule"/>
</dbReference>
<dbReference type="GO" id="GO:0042545">
    <property type="term" value="P:cell wall modification"/>
    <property type="evidence" value="ECO:0007669"/>
    <property type="project" value="UniProtKB-UniRule"/>
</dbReference>
<reference evidence="14" key="1">
    <citation type="journal article" date="2018" name="Nat. Plants">
        <title>Whole-genome landscape of Medicago truncatula symbiotic genes.</title>
        <authorList>
            <person name="Pecrix Y."/>
            <person name="Gamas P."/>
            <person name="Carrere S."/>
        </authorList>
    </citation>
    <scope>NUCLEOTIDE SEQUENCE</scope>
    <source>
        <tissue evidence="14">Leaves</tissue>
    </source>
</reference>
<dbReference type="PANTHER" id="PTHR31321:SF76">
    <property type="entry name" value="PECTINESTERASE 10-RELATED"/>
    <property type="match status" value="1"/>
</dbReference>
<dbReference type="GO" id="GO:0045490">
    <property type="term" value="P:pectin catabolic process"/>
    <property type="evidence" value="ECO:0007669"/>
    <property type="project" value="UniProtKB-UniRule"/>
</dbReference>
<evidence type="ECO:0000256" key="5">
    <source>
        <dbReference type="ARBA" id="ARBA00022512"/>
    </source>
</evidence>
<evidence type="ECO:0000259" key="13">
    <source>
        <dbReference type="Pfam" id="PF01095"/>
    </source>
</evidence>
<accession>A0A396JLM9</accession>
<evidence type="ECO:0000256" key="9">
    <source>
        <dbReference type="ARBA" id="ARBA00047928"/>
    </source>
</evidence>
<feature type="chain" id="PRO_5017102484" description="Pectinesterase" evidence="12">
    <location>
        <begin position="25"/>
        <end position="345"/>
    </location>
</feature>
<keyword evidence="6 12" id="KW-0378">Hydrolase</keyword>
<keyword evidence="5" id="KW-0964">Secreted</keyword>
<gene>
    <name evidence="14" type="ORF">MtrunA17_Chr1g0161731</name>
</gene>
<dbReference type="Proteomes" id="UP000265566">
    <property type="component" value="Chromosome 1"/>
</dbReference>
<keyword evidence="7 12" id="KW-0063">Aspartyl esterase</keyword>
<comment type="caution">
    <text evidence="14">The sequence shown here is derived from an EMBL/GenBank/DDBJ whole genome shotgun (WGS) entry which is preliminary data.</text>
</comment>
<dbReference type="Pfam" id="PF01095">
    <property type="entry name" value="Pectinesterase"/>
    <property type="match status" value="1"/>
</dbReference>
<keyword evidence="12" id="KW-0732">Signal</keyword>